<name>A0A2N9F3J3_FAGSY</name>
<keyword evidence="1" id="KW-0175">Coiled coil</keyword>
<evidence type="ECO:0000256" key="1">
    <source>
        <dbReference type="SAM" id="Coils"/>
    </source>
</evidence>
<evidence type="ECO:0000259" key="2">
    <source>
        <dbReference type="Pfam" id="PF13456"/>
    </source>
</evidence>
<dbReference type="EMBL" id="OIVN01000531">
    <property type="protein sequence ID" value="SPC81698.1"/>
    <property type="molecule type" value="Genomic_DNA"/>
</dbReference>
<dbReference type="CDD" id="cd06222">
    <property type="entry name" value="RNase_H_like"/>
    <property type="match status" value="1"/>
</dbReference>
<feature type="coiled-coil region" evidence="1">
    <location>
        <begin position="339"/>
        <end position="366"/>
    </location>
</feature>
<organism evidence="3">
    <name type="scientific">Fagus sylvatica</name>
    <name type="common">Beechnut</name>
    <dbReference type="NCBI Taxonomy" id="28930"/>
    <lineage>
        <taxon>Eukaryota</taxon>
        <taxon>Viridiplantae</taxon>
        <taxon>Streptophyta</taxon>
        <taxon>Embryophyta</taxon>
        <taxon>Tracheophyta</taxon>
        <taxon>Spermatophyta</taxon>
        <taxon>Magnoliopsida</taxon>
        <taxon>eudicotyledons</taxon>
        <taxon>Gunneridae</taxon>
        <taxon>Pentapetalae</taxon>
        <taxon>rosids</taxon>
        <taxon>fabids</taxon>
        <taxon>Fagales</taxon>
        <taxon>Fagaceae</taxon>
        <taxon>Fagus</taxon>
    </lineage>
</organism>
<dbReference type="InterPro" id="IPR036397">
    <property type="entry name" value="RNaseH_sf"/>
</dbReference>
<sequence length="850" mass="97448">MDERSEHGSLESIISKTERLGWNKGKVKMEVNHSMEKRAKLLLIVFWVQVYGLPLDRQFKENPLRIGNFMGRAIDVDLSGDGPGLWKKYVKEVDGNGAQGELHPVYLSNEDKHQTEKVLEMLSVPNHSQILEDQPTIHLVSNLGISTVRGGLTLFWMKGVELEVIFVDKNVIAFLVYSDPPSSFWLFLAIYGPPTVSSRARFWGFLEDMANSFDGTWLAIGDFNSVGTIDEKIGGRKIGEGSSRSFRNFVYSVGAIDHDFSVPKFTWSNKRAGFPNIRERLDKGLCNQEWQCIFPKAGIKHLIASSSNHNPILLDTQREINGRARPFRFEAMWTKDVSSNEVVENVWQLQTRIKELEKRIAELQDQDPTRENLENEAALCLELDEWLEKEEVKWKQKSRELWLKEEDRNTKFFHLTTLVRRRRRNFIVEIRDDDGNRLCNMEEIRAYFTRKFVGVYQSAQPRVPANLDVLIQPCISTEENDEITRIPSEDEIKKIIFDMNPLKTPGPDGMPGFFYRHYWNIVGKQLVAATQNFFRDGWMLQKLTEALLEGYKSLQGAGMWDPPAVRRRSDMTVIGDRFFSTRAPAITKLFYADDVMLFCNAKMSEGLNEKLDTVVRRFWWSPKSDSQNYFTPMACAELCRPKDAGGLGFRRFEDINATLISKLVCWEDPWIPDRPDFKPCPSAQGINSSLVVSQLMTHSKTSWDINKLQELFDQESIEAILKIPLWKKNEPDKWEHGSVRRKTKAGILARRVVKWSLPNQGSLKINCHVAVGRSCAFIAVVVRNWRGSMVFALSKKVNTNVLVQAEAEAILWALYIASSIGHFHFVIESDSKLCIDAIIGRGSNIPLEDH</sequence>
<dbReference type="AlphaFoldDB" id="A0A2N9F3J3"/>
<dbReference type="PANTHER" id="PTHR33710:SF71">
    <property type="entry name" value="ENDONUCLEASE_EXONUCLEASE_PHOSPHATASE DOMAIN-CONTAINING PROTEIN"/>
    <property type="match status" value="1"/>
</dbReference>
<dbReference type="GO" id="GO:0004523">
    <property type="term" value="F:RNA-DNA hybrid ribonuclease activity"/>
    <property type="evidence" value="ECO:0007669"/>
    <property type="project" value="InterPro"/>
</dbReference>
<dbReference type="InterPro" id="IPR044730">
    <property type="entry name" value="RNase_H-like_dom_plant"/>
</dbReference>
<dbReference type="Gene3D" id="3.30.420.10">
    <property type="entry name" value="Ribonuclease H-like superfamily/Ribonuclease H"/>
    <property type="match status" value="1"/>
</dbReference>
<dbReference type="Pfam" id="PF13456">
    <property type="entry name" value="RVT_3"/>
    <property type="match status" value="1"/>
</dbReference>
<proteinExistence type="predicted"/>
<dbReference type="InterPro" id="IPR036691">
    <property type="entry name" value="Endo/exonu/phosph_ase_sf"/>
</dbReference>
<dbReference type="GO" id="GO:0003676">
    <property type="term" value="F:nucleic acid binding"/>
    <property type="evidence" value="ECO:0007669"/>
    <property type="project" value="InterPro"/>
</dbReference>
<accession>A0A2N9F3J3</accession>
<evidence type="ECO:0000313" key="3">
    <source>
        <dbReference type="EMBL" id="SPC81698.1"/>
    </source>
</evidence>
<dbReference type="SUPFAM" id="SSF56219">
    <property type="entry name" value="DNase I-like"/>
    <property type="match status" value="1"/>
</dbReference>
<dbReference type="InterPro" id="IPR002156">
    <property type="entry name" value="RNaseH_domain"/>
</dbReference>
<reference evidence="3" key="1">
    <citation type="submission" date="2018-02" db="EMBL/GenBank/DDBJ databases">
        <authorList>
            <person name="Cohen D.B."/>
            <person name="Kent A.D."/>
        </authorList>
    </citation>
    <scope>NUCLEOTIDE SEQUENCE</scope>
</reference>
<dbReference type="PANTHER" id="PTHR33710">
    <property type="entry name" value="BNAC02G09200D PROTEIN"/>
    <property type="match status" value="1"/>
</dbReference>
<gene>
    <name evidence="3" type="ORF">FSB_LOCUS9580</name>
</gene>
<dbReference type="Gene3D" id="3.60.10.10">
    <property type="entry name" value="Endonuclease/exonuclease/phosphatase"/>
    <property type="match status" value="1"/>
</dbReference>
<protein>
    <recommendedName>
        <fullName evidence="2">RNase H type-1 domain-containing protein</fullName>
    </recommendedName>
</protein>
<feature type="domain" description="RNase H type-1" evidence="2">
    <location>
        <begin position="772"/>
        <end position="841"/>
    </location>
</feature>